<dbReference type="Gene3D" id="1.10.510.10">
    <property type="entry name" value="Transferase(Phosphotransferase) domain 1"/>
    <property type="match status" value="1"/>
</dbReference>
<dbReference type="InterPro" id="IPR000719">
    <property type="entry name" value="Prot_kinase_dom"/>
</dbReference>
<dbReference type="InterPro" id="IPR011009">
    <property type="entry name" value="Kinase-like_dom_sf"/>
</dbReference>
<dbReference type="GO" id="GO:0004672">
    <property type="term" value="F:protein kinase activity"/>
    <property type="evidence" value="ECO:0007669"/>
    <property type="project" value="InterPro"/>
</dbReference>
<dbReference type="InterPro" id="IPR001245">
    <property type="entry name" value="Ser-Thr/Tyr_kinase_cat_dom"/>
</dbReference>
<evidence type="ECO:0000256" key="2">
    <source>
        <dbReference type="ARBA" id="ARBA00022840"/>
    </source>
</evidence>
<reference evidence="4" key="1">
    <citation type="submission" date="2019-03" db="EMBL/GenBank/DDBJ databases">
        <title>WGS assembly of Setaria viridis.</title>
        <authorList>
            <person name="Huang P."/>
            <person name="Jenkins J."/>
            <person name="Grimwood J."/>
            <person name="Barry K."/>
            <person name="Healey A."/>
            <person name="Mamidi S."/>
            <person name="Sreedasyam A."/>
            <person name="Shu S."/>
            <person name="Feldman M."/>
            <person name="Wu J."/>
            <person name="Yu Y."/>
            <person name="Chen C."/>
            <person name="Johnson J."/>
            <person name="Rokhsar D."/>
            <person name="Baxter I."/>
            <person name="Schmutz J."/>
            <person name="Brutnell T."/>
            <person name="Kellogg E."/>
        </authorList>
    </citation>
    <scope>NUCLEOTIDE SEQUENCE [LARGE SCALE GENOMIC DNA]</scope>
</reference>
<evidence type="ECO:0000313" key="5">
    <source>
        <dbReference type="Proteomes" id="UP000298652"/>
    </source>
</evidence>
<dbReference type="Gramene" id="TKV99840">
    <property type="protein sequence ID" value="TKV99840"/>
    <property type="gene ID" value="SEVIR_8G070301v2"/>
</dbReference>
<gene>
    <name evidence="4" type="ORF">SEVIR_8G070301v2</name>
</gene>
<dbReference type="AlphaFoldDB" id="A0A4U6TCN3"/>
<evidence type="ECO:0000259" key="3">
    <source>
        <dbReference type="PROSITE" id="PS50011"/>
    </source>
</evidence>
<dbReference type="GO" id="GO:0005524">
    <property type="term" value="F:ATP binding"/>
    <property type="evidence" value="ECO:0007669"/>
    <property type="project" value="UniProtKB-KW"/>
</dbReference>
<sequence>MLDASFEAKLGDFGLVWQVDPGEGSLRGTTMIGTRVYMDPVCISRDTVSTASDMYSFGVLLLEIATGMKPGEVPGTGGHLTNTLVAAVRESNGRGNVLEMADKRLKGNFDESQTTRVLHVGLLCAQLERKDRPDIRNAVNWLSNPSHPVPPLAA</sequence>
<dbReference type="OMA" id="NREHAEY"/>
<dbReference type="Pfam" id="PF07714">
    <property type="entry name" value="PK_Tyr_Ser-Thr"/>
    <property type="match status" value="1"/>
</dbReference>
<dbReference type="PROSITE" id="PS50011">
    <property type="entry name" value="PROTEIN_KINASE_DOM"/>
    <property type="match status" value="1"/>
</dbReference>
<keyword evidence="5" id="KW-1185">Reference proteome</keyword>
<name>A0A4U6TCN3_SETVI</name>
<dbReference type="PANTHER" id="PTHR27007">
    <property type="match status" value="1"/>
</dbReference>
<keyword evidence="1" id="KW-0547">Nucleotide-binding</keyword>
<dbReference type="Proteomes" id="UP000298652">
    <property type="component" value="Chromosome 8"/>
</dbReference>
<feature type="domain" description="Protein kinase" evidence="3">
    <location>
        <begin position="1"/>
        <end position="150"/>
    </location>
</feature>
<evidence type="ECO:0000256" key="1">
    <source>
        <dbReference type="ARBA" id="ARBA00022741"/>
    </source>
</evidence>
<dbReference type="EMBL" id="CM016559">
    <property type="protein sequence ID" value="TKV99840.1"/>
    <property type="molecule type" value="Genomic_DNA"/>
</dbReference>
<accession>A0A4U6TCN3</accession>
<dbReference type="SUPFAM" id="SSF56112">
    <property type="entry name" value="Protein kinase-like (PK-like)"/>
    <property type="match status" value="1"/>
</dbReference>
<proteinExistence type="predicted"/>
<evidence type="ECO:0000313" key="4">
    <source>
        <dbReference type="EMBL" id="TKV99840.1"/>
    </source>
</evidence>
<keyword evidence="2" id="KW-0067">ATP-binding</keyword>
<protein>
    <recommendedName>
        <fullName evidence="3">Protein kinase domain-containing protein</fullName>
    </recommendedName>
</protein>
<dbReference type="InterPro" id="IPR050528">
    <property type="entry name" value="L-type_Lectin-RKs"/>
</dbReference>
<organism evidence="4 5">
    <name type="scientific">Setaria viridis</name>
    <name type="common">Green bristlegrass</name>
    <name type="synonym">Setaria italica subsp. viridis</name>
    <dbReference type="NCBI Taxonomy" id="4556"/>
    <lineage>
        <taxon>Eukaryota</taxon>
        <taxon>Viridiplantae</taxon>
        <taxon>Streptophyta</taxon>
        <taxon>Embryophyta</taxon>
        <taxon>Tracheophyta</taxon>
        <taxon>Spermatophyta</taxon>
        <taxon>Magnoliopsida</taxon>
        <taxon>Liliopsida</taxon>
        <taxon>Poales</taxon>
        <taxon>Poaceae</taxon>
        <taxon>PACMAD clade</taxon>
        <taxon>Panicoideae</taxon>
        <taxon>Panicodae</taxon>
        <taxon>Paniceae</taxon>
        <taxon>Cenchrinae</taxon>
        <taxon>Setaria</taxon>
    </lineage>
</organism>